<dbReference type="EMBL" id="JAPESX010001193">
    <property type="protein sequence ID" value="KAJ8116455.1"/>
    <property type="molecule type" value="Genomic_DNA"/>
</dbReference>
<comment type="caution">
    <text evidence="1">The sequence shown here is derived from an EMBL/GenBank/DDBJ whole genome shotgun (WGS) entry which is preliminary data.</text>
</comment>
<keyword evidence="2" id="KW-1185">Reference proteome</keyword>
<organism evidence="1 2">
    <name type="scientific">Nemania bipapillata</name>
    <dbReference type="NCBI Taxonomy" id="110536"/>
    <lineage>
        <taxon>Eukaryota</taxon>
        <taxon>Fungi</taxon>
        <taxon>Dikarya</taxon>
        <taxon>Ascomycota</taxon>
        <taxon>Pezizomycotina</taxon>
        <taxon>Sordariomycetes</taxon>
        <taxon>Xylariomycetidae</taxon>
        <taxon>Xylariales</taxon>
        <taxon>Xylariaceae</taxon>
        <taxon>Nemania</taxon>
    </lineage>
</organism>
<dbReference type="Proteomes" id="UP001153334">
    <property type="component" value="Unassembled WGS sequence"/>
</dbReference>
<reference evidence="1" key="1">
    <citation type="submission" date="2022-11" db="EMBL/GenBank/DDBJ databases">
        <title>Genome Sequence of Nemania bipapillata.</title>
        <authorList>
            <person name="Buettner E."/>
        </authorList>
    </citation>
    <scope>NUCLEOTIDE SEQUENCE</scope>
    <source>
        <strain evidence="1">CP14</strain>
    </source>
</reference>
<accession>A0ACC2IMP4</accession>
<evidence type="ECO:0000313" key="1">
    <source>
        <dbReference type="EMBL" id="KAJ8116455.1"/>
    </source>
</evidence>
<proteinExistence type="predicted"/>
<protein>
    <submittedName>
        <fullName evidence="1">Uncharacterized protein</fullName>
    </submittedName>
</protein>
<gene>
    <name evidence="1" type="ORF">ONZ43_g4436</name>
</gene>
<evidence type="ECO:0000313" key="2">
    <source>
        <dbReference type="Proteomes" id="UP001153334"/>
    </source>
</evidence>
<sequence>MASGFYSQGFNFNTFLERGVDPRTGQYTCALSIFKCPSEVRNCPPLNLSICYSPLNTQDIGLGAGWGFNVTQYQHRGSDNCRLSLSTGDHYRVTDLPDSVIVKDKKLESFIFKKTVEGADSGKTGNLYEVVYKSGQVEVLSNEGDYFNISVPVRIYATNGRQLTLSWTAFGEQPRLTQIRDGGEDLLEIKYTVDGAEIVRNPRTSESSTFSLLKTGDSLTEIRLPSEEGEKTQGVWKFAYEAPNDEVLGFSTITSPAGLVESLQYNQYGHRLPDGAPSQTIPYVTLHTVYPGQGQPAIKTSYQFSDYNFLGYGGGVEWKDGEDNLYLMPDDYQYTSTIQVIGGSTTTHTYNKFHLVVESEKQKGTKRVTQSIQYHALRYTPFEEQPAQYQLPRTVTTTFMDTSNKTSRSQATQHEFDKWGNPTKDVAPSGIVTERVYYAAAGEKNAVTGDVYCPADPHGFQRYVKEVKMTPAASSFTTPTRSWEHTYQELPAAVGGYTTHSVVVEGMRCLEDSKCHSSIQYQFVNDPSSRDHSRLEQETTRLAEQYPTIRTVAYQYPSSDRLTETTSTKTFDGLAFQEESTQSLLTGVTTARQDHRGIQSAFQYNRIGRLVTETVAPGTDHQAVKQYEHTVVVKDDGRADGVCFTETDAKGVKQRHIMDGLERVCRVENQDDDGEWVKEDGLFTYSGTFRVTQEHSYNPLNQCIQVDIIDWLKDGSNGEGRSEQRSKTCFEYDDWGQECKVRSGNGLVTYTDVDPITLTRTEGIEGEAKAVTEVDVSGAPVQKKVLHRDGRVYSKAVWAYDGFGRIVQWTNPLDYTSEFRYDWFDRITQTIPPGKHNVVHTQYADHSDAAIPISMRIEGHDAIAKQSFDGLGRVQKVTVGGRTTSQSYQGCDPSPAEVTTPKGVTQKLGYQRALDDALASLSAPDYKCSYDHDPQTANTTQRKNEYMTRDLTYSSIGLVTTESFRRKTEEDTDNLEKSGFVHSMSGKVQVYTDVHGQTHAIQYDGFGRPQQLTQGTVKVTFAYDKADRLLETCVKDEEDDNLCLTNRLVLDEFGRETERAVSGADDKLLYKVTQTYNTVGLVKGRNQTDSDGNLLRGESFQYDDLNRLVDYQCRGSEGWLPTDVSALALKRQQFTFDAYNCITKVSSEFQDGSTNTATYTYSSQDPTQVAKVTNTHKNYPASLDVSYDANGCLTNDGQGHSMEYDSMNRLRTYDADGRLVCQMIPGKSDVHFSYQDENLIAITAGDSKVSYLFGHQTGMVPC</sequence>
<name>A0ACC2IMP4_9PEZI</name>